<keyword evidence="1" id="KW-0812">Transmembrane</keyword>
<sequence>MTKTFRNIHIYLSLFFLPVALIYAITGILYISGFDQDSGATINTYTHKISSNTQNINEADILTSYLKENNIALPKATEPKIDKKSGALSMGSTHYLASIKKGEISNNEITYNITTKERSFIGDLIMLHKSKGAWYFNILAIGFGITLILLYMSGLMITLFANKKKRGIQYATILAGFIATIILGCMSVL</sequence>
<evidence type="ECO:0000313" key="3">
    <source>
        <dbReference type="Proteomes" id="UP000249746"/>
    </source>
</evidence>
<accession>A0A2W6MW34</accession>
<keyword evidence="1" id="KW-1133">Transmembrane helix</keyword>
<name>A0A2W6MW34_9HELI</name>
<dbReference type="RefSeq" id="WP_111230467.1">
    <property type="nucleotide sequence ID" value="NZ_NBIU01000034.1"/>
</dbReference>
<gene>
    <name evidence="2" type="ORF">B6S12_08990</name>
</gene>
<proteinExistence type="predicted"/>
<keyword evidence="1" id="KW-0472">Membrane</keyword>
<feature type="transmembrane region" description="Helical" evidence="1">
    <location>
        <begin position="168"/>
        <end position="188"/>
    </location>
</feature>
<dbReference type="EMBL" id="NBIU01000034">
    <property type="protein sequence ID" value="PZT47438.1"/>
    <property type="molecule type" value="Genomic_DNA"/>
</dbReference>
<protein>
    <recommendedName>
        <fullName evidence="4">Peptidase</fullName>
    </recommendedName>
</protein>
<evidence type="ECO:0000313" key="2">
    <source>
        <dbReference type="EMBL" id="PZT47438.1"/>
    </source>
</evidence>
<feature type="transmembrane region" description="Helical" evidence="1">
    <location>
        <begin position="12"/>
        <end position="31"/>
    </location>
</feature>
<reference evidence="2 3" key="1">
    <citation type="submission" date="2017-03" db="EMBL/GenBank/DDBJ databases">
        <title>Genomic and clinical evidence uncovers the enterohepatic species Helicobacter valdiviensis as a potential human intestinal pathogen.</title>
        <authorList>
            <person name="Fresia P."/>
            <person name="Jara R."/>
            <person name="Sierra R."/>
            <person name="Ferres I."/>
            <person name="Greif G."/>
            <person name="Iraola G."/>
            <person name="Collado L."/>
        </authorList>
    </citation>
    <scope>NUCLEOTIDE SEQUENCE [LARGE SCALE GENOMIC DNA]</scope>
    <source>
        <strain evidence="2 3">WBE14</strain>
    </source>
</reference>
<comment type="caution">
    <text evidence="2">The sequence shown here is derived from an EMBL/GenBank/DDBJ whole genome shotgun (WGS) entry which is preliminary data.</text>
</comment>
<evidence type="ECO:0000256" key="1">
    <source>
        <dbReference type="SAM" id="Phobius"/>
    </source>
</evidence>
<dbReference type="OrthoDB" id="5327112at2"/>
<feature type="transmembrane region" description="Helical" evidence="1">
    <location>
        <begin position="134"/>
        <end position="161"/>
    </location>
</feature>
<keyword evidence="3" id="KW-1185">Reference proteome</keyword>
<organism evidence="2 3">
    <name type="scientific">Helicobacter valdiviensis</name>
    <dbReference type="NCBI Taxonomy" id="1458358"/>
    <lineage>
        <taxon>Bacteria</taxon>
        <taxon>Pseudomonadati</taxon>
        <taxon>Campylobacterota</taxon>
        <taxon>Epsilonproteobacteria</taxon>
        <taxon>Campylobacterales</taxon>
        <taxon>Helicobacteraceae</taxon>
        <taxon>Helicobacter</taxon>
    </lineage>
</organism>
<evidence type="ECO:0008006" key="4">
    <source>
        <dbReference type="Google" id="ProtNLM"/>
    </source>
</evidence>
<dbReference type="AlphaFoldDB" id="A0A2W6MW34"/>
<dbReference type="Proteomes" id="UP000249746">
    <property type="component" value="Unassembled WGS sequence"/>
</dbReference>